<keyword evidence="3" id="KW-0805">Transcription regulation</keyword>
<accession>A0A6G1HR53</accession>
<name>A0A6G1HR53_9PEZI</name>
<sequence length="290" mass="32457">MDTKDALAGDPSLWSEEEYILSLARIEMLQDKLNKLRTAPGDFIHSTTKTAETPEELYQGISTTFNAFKDGVGDFLTTQSSPEIKKIYEHAEACIKADPDLDPARSKTVDQYGWVDKAKERGLLNNKEEEKDEGGPLLSNEEMSQAMANLVQKYPWVKASWMVEQRMAEISFHAVTIRLRFKVTVENRNSKAWYTVSVSSVPPKHGTDAFLAGINSSFSQRPSPVNDLPTLLEMIISYQTVRSAKCTICNKVLDDKLNWPDLRCLGPVSSPAAERVYLPYHKSCFAGAQA</sequence>
<dbReference type="OrthoDB" id="10254221at2759"/>
<evidence type="ECO:0000256" key="3">
    <source>
        <dbReference type="ARBA" id="ARBA00023015"/>
    </source>
</evidence>
<gene>
    <name evidence="6" type="ORF">EJ06DRAFT_558353</name>
</gene>
<evidence type="ECO:0000256" key="4">
    <source>
        <dbReference type="ARBA" id="ARBA00023163"/>
    </source>
</evidence>
<proteinExistence type="inferred from homology"/>
<keyword evidence="7" id="KW-1185">Reference proteome</keyword>
<organism evidence="6 7">
    <name type="scientific">Trichodelitschia bisporula</name>
    <dbReference type="NCBI Taxonomy" id="703511"/>
    <lineage>
        <taxon>Eukaryota</taxon>
        <taxon>Fungi</taxon>
        <taxon>Dikarya</taxon>
        <taxon>Ascomycota</taxon>
        <taxon>Pezizomycotina</taxon>
        <taxon>Dothideomycetes</taxon>
        <taxon>Dothideomycetes incertae sedis</taxon>
        <taxon>Phaeotrichales</taxon>
        <taxon>Phaeotrichaceae</taxon>
        <taxon>Trichodelitschia</taxon>
    </lineage>
</organism>
<dbReference type="InterPro" id="IPR021627">
    <property type="entry name" value="Mediator_Med27"/>
</dbReference>
<dbReference type="Proteomes" id="UP000799640">
    <property type="component" value="Unassembled WGS sequence"/>
</dbReference>
<evidence type="ECO:0000256" key="2">
    <source>
        <dbReference type="ARBA" id="ARBA00008048"/>
    </source>
</evidence>
<keyword evidence="4" id="KW-0804">Transcription</keyword>
<dbReference type="GO" id="GO:0016592">
    <property type="term" value="C:mediator complex"/>
    <property type="evidence" value="ECO:0007669"/>
    <property type="project" value="InterPro"/>
</dbReference>
<evidence type="ECO:0000313" key="7">
    <source>
        <dbReference type="Proteomes" id="UP000799640"/>
    </source>
</evidence>
<reference evidence="6" key="1">
    <citation type="journal article" date="2020" name="Stud. Mycol.">
        <title>101 Dothideomycetes genomes: a test case for predicting lifestyles and emergence of pathogens.</title>
        <authorList>
            <person name="Haridas S."/>
            <person name="Albert R."/>
            <person name="Binder M."/>
            <person name="Bloem J."/>
            <person name="Labutti K."/>
            <person name="Salamov A."/>
            <person name="Andreopoulos B."/>
            <person name="Baker S."/>
            <person name="Barry K."/>
            <person name="Bills G."/>
            <person name="Bluhm B."/>
            <person name="Cannon C."/>
            <person name="Castanera R."/>
            <person name="Culley D."/>
            <person name="Daum C."/>
            <person name="Ezra D."/>
            <person name="Gonzalez J."/>
            <person name="Henrissat B."/>
            <person name="Kuo A."/>
            <person name="Liang C."/>
            <person name="Lipzen A."/>
            <person name="Lutzoni F."/>
            <person name="Magnuson J."/>
            <person name="Mondo S."/>
            <person name="Nolan M."/>
            <person name="Ohm R."/>
            <person name="Pangilinan J."/>
            <person name="Park H.-J."/>
            <person name="Ramirez L."/>
            <person name="Alfaro M."/>
            <person name="Sun H."/>
            <person name="Tritt A."/>
            <person name="Yoshinaga Y."/>
            <person name="Zwiers L.-H."/>
            <person name="Turgeon B."/>
            <person name="Goodwin S."/>
            <person name="Spatafora J."/>
            <person name="Crous P."/>
            <person name="Grigoriev I."/>
        </authorList>
    </citation>
    <scope>NUCLEOTIDE SEQUENCE</scope>
    <source>
        <strain evidence="6">CBS 262.69</strain>
    </source>
</reference>
<comment type="similarity">
    <text evidence="2">Belongs to the Mediator complex subunit 27 family.</text>
</comment>
<evidence type="ECO:0000313" key="6">
    <source>
        <dbReference type="EMBL" id="KAF2398533.1"/>
    </source>
</evidence>
<evidence type="ECO:0008006" key="8">
    <source>
        <dbReference type="Google" id="ProtNLM"/>
    </source>
</evidence>
<evidence type="ECO:0000256" key="1">
    <source>
        <dbReference type="ARBA" id="ARBA00004123"/>
    </source>
</evidence>
<dbReference type="EMBL" id="ML996700">
    <property type="protein sequence ID" value="KAF2398533.1"/>
    <property type="molecule type" value="Genomic_DNA"/>
</dbReference>
<dbReference type="Pfam" id="PF11571">
    <property type="entry name" value="Med27"/>
    <property type="match status" value="1"/>
</dbReference>
<dbReference type="AlphaFoldDB" id="A0A6G1HR53"/>
<comment type="subcellular location">
    <subcellularLocation>
        <location evidence="1">Nucleus</location>
    </subcellularLocation>
</comment>
<protein>
    <recommendedName>
        <fullName evidence="8">Mediator complex subunit 27</fullName>
    </recommendedName>
</protein>
<evidence type="ECO:0000256" key="5">
    <source>
        <dbReference type="ARBA" id="ARBA00023242"/>
    </source>
</evidence>
<keyword evidence="5" id="KW-0539">Nucleus</keyword>